<reference evidence="1 2" key="1">
    <citation type="submission" date="2021-06" db="EMBL/GenBank/DDBJ databases">
        <authorList>
            <person name="Sun Q."/>
            <person name="Li D."/>
        </authorList>
    </citation>
    <scope>NUCLEOTIDE SEQUENCE [LARGE SCALE GENOMIC DNA]</scope>
    <source>
        <strain evidence="1 2">MSJ-4</strain>
    </source>
</reference>
<keyword evidence="2" id="KW-1185">Reference proteome</keyword>
<sequence length="79" mass="9408">MEFQLGIDKYIVDRIEENIVIAEDNEGNIINIPLKNFKHPIKEGDIIFKEGETYFKDPVLTENRRKYVNDFMKGMWVDE</sequence>
<dbReference type="Pfam" id="PF11213">
    <property type="entry name" value="DUF3006"/>
    <property type="match status" value="1"/>
</dbReference>
<gene>
    <name evidence="1" type="ORF">KQI89_06635</name>
</gene>
<dbReference type="RefSeq" id="WP_032122293.1">
    <property type="nucleotide sequence ID" value="NZ_JAHLQL010000001.1"/>
</dbReference>
<dbReference type="InterPro" id="IPR021377">
    <property type="entry name" value="DUF3006"/>
</dbReference>
<proteinExistence type="predicted"/>
<evidence type="ECO:0000313" key="2">
    <source>
        <dbReference type="Proteomes" id="UP000736583"/>
    </source>
</evidence>
<name>A0ABS6EYY7_9CLOT</name>
<accession>A0ABS6EYY7</accession>
<organism evidence="1 2">
    <name type="scientific">Clostridium simiarum</name>
    <dbReference type="NCBI Taxonomy" id="2841506"/>
    <lineage>
        <taxon>Bacteria</taxon>
        <taxon>Bacillati</taxon>
        <taxon>Bacillota</taxon>
        <taxon>Clostridia</taxon>
        <taxon>Eubacteriales</taxon>
        <taxon>Clostridiaceae</taxon>
        <taxon>Clostridium</taxon>
    </lineage>
</organism>
<dbReference type="EMBL" id="JAHLQL010000001">
    <property type="protein sequence ID" value="MBU5591434.1"/>
    <property type="molecule type" value="Genomic_DNA"/>
</dbReference>
<comment type="caution">
    <text evidence="1">The sequence shown here is derived from an EMBL/GenBank/DDBJ whole genome shotgun (WGS) entry which is preliminary data.</text>
</comment>
<protein>
    <submittedName>
        <fullName evidence="1">DUF3006 domain-containing protein</fullName>
    </submittedName>
</protein>
<evidence type="ECO:0000313" key="1">
    <source>
        <dbReference type="EMBL" id="MBU5591434.1"/>
    </source>
</evidence>
<dbReference type="Proteomes" id="UP000736583">
    <property type="component" value="Unassembled WGS sequence"/>
</dbReference>